<dbReference type="PANTHER" id="PTHR43768">
    <property type="entry name" value="TREHALOSE 6-PHOSPHATE PHOSPHATASE"/>
    <property type="match status" value="1"/>
</dbReference>
<dbReference type="InterPro" id="IPR036412">
    <property type="entry name" value="HAD-like_sf"/>
</dbReference>
<reference evidence="5" key="1">
    <citation type="submission" date="2020-05" db="EMBL/GenBank/DDBJ databases">
        <authorList>
            <person name="Chiriac C."/>
            <person name="Salcher M."/>
            <person name="Ghai R."/>
            <person name="Kavagutti S V."/>
        </authorList>
    </citation>
    <scope>NUCLEOTIDE SEQUENCE</scope>
</reference>
<dbReference type="EMBL" id="CAEZSR010000264">
    <property type="protein sequence ID" value="CAB4595189.1"/>
    <property type="molecule type" value="Genomic_DNA"/>
</dbReference>
<evidence type="ECO:0000256" key="2">
    <source>
        <dbReference type="ARBA" id="ARBA00008770"/>
    </source>
</evidence>
<dbReference type="EC" id="3.1.3.12" evidence="3"/>
<gene>
    <name evidence="5" type="ORF">UFOPK1493_03963</name>
</gene>
<dbReference type="InterPro" id="IPR044651">
    <property type="entry name" value="OTSB-like"/>
</dbReference>
<dbReference type="PANTHER" id="PTHR43768:SF3">
    <property type="entry name" value="TREHALOSE 6-PHOSPHATE PHOSPHATASE"/>
    <property type="match status" value="1"/>
</dbReference>
<dbReference type="NCBIfam" id="TIGR00685">
    <property type="entry name" value="T6PP"/>
    <property type="match status" value="1"/>
</dbReference>
<dbReference type="NCBIfam" id="TIGR01484">
    <property type="entry name" value="HAD-SF-IIB"/>
    <property type="match status" value="1"/>
</dbReference>
<keyword evidence="4" id="KW-0378">Hydrolase</keyword>
<proteinExistence type="inferred from homology"/>
<dbReference type="GO" id="GO:0005992">
    <property type="term" value="P:trehalose biosynthetic process"/>
    <property type="evidence" value="ECO:0007669"/>
    <property type="project" value="UniProtKB-UniPathway"/>
</dbReference>
<protein>
    <recommendedName>
        <fullName evidence="3">trehalose-phosphatase</fullName>
        <ecNumber evidence="3">3.1.3.12</ecNumber>
    </recommendedName>
</protein>
<dbReference type="Gene3D" id="3.30.70.1020">
    <property type="entry name" value="Trehalose-6-phosphate phosphatase related protein, domain 2"/>
    <property type="match status" value="1"/>
</dbReference>
<organism evidence="5">
    <name type="scientific">freshwater metagenome</name>
    <dbReference type="NCBI Taxonomy" id="449393"/>
    <lineage>
        <taxon>unclassified sequences</taxon>
        <taxon>metagenomes</taxon>
        <taxon>ecological metagenomes</taxon>
    </lineage>
</organism>
<dbReference type="SUPFAM" id="SSF56784">
    <property type="entry name" value="HAD-like"/>
    <property type="match status" value="1"/>
</dbReference>
<evidence type="ECO:0000313" key="5">
    <source>
        <dbReference type="EMBL" id="CAB4595189.1"/>
    </source>
</evidence>
<dbReference type="UniPathway" id="UPA00299"/>
<dbReference type="Pfam" id="PF02358">
    <property type="entry name" value="Trehalose_PPase"/>
    <property type="match status" value="1"/>
</dbReference>
<evidence type="ECO:0000256" key="1">
    <source>
        <dbReference type="ARBA" id="ARBA00005199"/>
    </source>
</evidence>
<dbReference type="AlphaFoldDB" id="A0A6J6G5P9"/>
<sequence>MTHLVVDDALRAELGRLAAVPSLLVASDYDGTLAELVDDPALAHPDPTAIDAMSRLAALAHTEVAIVSGRSLHDLEQLTGLRGVAHLVGSHGSEFEPGVVSGVREGDLAVLDRARSMVEAIAARAPASRVEAKPASVAFHTREVDPDLVPELVDAVATGPGSLAGISVKRGKDVIELTVTDATKGSALALLREQLGVDAVLFVGDDLTDEDAFTALHPGDVGVKVGPGATMADHRVPDVRTVAELLHALARLRADT</sequence>
<evidence type="ECO:0000256" key="3">
    <source>
        <dbReference type="ARBA" id="ARBA00013086"/>
    </source>
</evidence>
<dbReference type="InterPro" id="IPR023214">
    <property type="entry name" value="HAD_sf"/>
</dbReference>
<dbReference type="Gene3D" id="3.40.50.1000">
    <property type="entry name" value="HAD superfamily/HAD-like"/>
    <property type="match status" value="1"/>
</dbReference>
<dbReference type="GO" id="GO:0004805">
    <property type="term" value="F:trehalose-phosphatase activity"/>
    <property type="evidence" value="ECO:0007669"/>
    <property type="project" value="UniProtKB-EC"/>
</dbReference>
<comment type="pathway">
    <text evidence="1">Glycan biosynthesis; trehalose biosynthesis.</text>
</comment>
<evidence type="ECO:0000256" key="4">
    <source>
        <dbReference type="ARBA" id="ARBA00022801"/>
    </source>
</evidence>
<dbReference type="InterPro" id="IPR003337">
    <property type="entry name" value="Trehalose_PPase"/>
</dbReference>
<comment type="similarity">
    <text evidence="2">Belongs to the trehalose phosphatase family.</text>
</comment>
<name>A0A6J6G5P9_9ZZZZ</name>
<accession>A0A6J6G5P9</accession>
<dbReference type="InterPro" id="IPR006379">
    <property type="entry name" value="HAD-SF_hydro_IIB"/>
</dbReference>